<reference evidence="1" key="1">
    <citation type="journal article" date="2014" name="Front. Microbiol.">
        <title>High frequency of phylogenetically diverse reductive dehalogenase-homologous genes in deep subseafloor sedimentary metagenomes.</title>
        <authorList>
            <person name="Kawai M."/>
            <person name="Futagami T."/>
            <person name="Toyoda A."/>
            <person name="Takaki Y."/>
            <person name="Nishi S."/>
            <person name="Hori S."/>
            <person name="Arai W."/>
            <person name="Tsubouchi T."/>
            <person name="Morono Y."/>
            <person name="Uchiyama I."/>
            <person name="Ito T."/>
            <person name="Fujiyama A."/>
            <person name="Inagaki F."/>
            <person name="Takami H."/>
        </authorList>
    </citation>
    <scope>NUCLEOTIDE SEQUENCE</scope>
    <source>
        <strain evidence="1">Expedition CK06-06</strain>
    </source>
</reference>
<name>X1SF23_9ZZZZ</name>
<feature type="non-terminal residue" evidence="1">
    <location>
        <position position="111"/>
    </location>
</feature>
<accession>X1SF23</accession>
<evidence type="ECO:0000313" key="1">
    <source>
        <dbReference type="EMBL" id="GAI91543.1"/>
    </source>
</evidence>
<comment type="caution">
    <text evidence="1">The sequence shown here is derived from an EMBL/GenBank/DDBJ whole genome shotgun (WGS) entry which is preliminary data.</text>
</comment>
<organism evidence="1">
    <name type="scientific">marine sediment metagenome</name>
    <dbReference type="NCBI Taxonomy" id="412755"/>
    <lineage>
        <taxon>unclassified sequences</taxon>
        <taxon>metagenomes</taxon>
        <taxon>ecological metagenomes</taxon>
    </lineage>
</organism>
<gene>
    <name evidence="1" type="ORF">S12H4_40247</name>
</gene>
<dbReference type="AlphaFoldDB" id="X1SF23"/>
<dbReference type="PROSITE" id="PS51257">
    <property type="entry name" value="PROKAR_LIPOPROTEIN"/>
    <property type="match status" value="1"/>
</dbReference>
<dbReference type="EMBL" id="BARW01024411">
    <property type="protein sequence ID" value="GAI91543.1"/>
    <property type="molecule type" value="Genomic_DNA"/>
</dbReference>
<protein>
    <submittedName>
        <fullName evidence="1">Uncharacterized protein</fullName>
    </submittedName>
</protein>
<sequence length="111" mass="12063">MKKLLLISVTVSLILIAGCDSLFGSGIEEFKLSYDEVIEASMHPYTGPSNPGVDTSTLKGKVVCGYQGWFTTAGDGSGMGWFHWGKPFAAPSDKFEPGVCSIDMWPDMKEY</sequence>
<proteinExistence type="predicted"/>